<evidence type="ECO:0000313" key="1">
    <source>
        <dbReference type="EMBL" id="CAG8087304.1"/>
    </source>
</evidence>
<accession>A0A9W4HQ22</accession>
<comment type="caution">
    <text evidence="1">The sequence shown here is derived from an EMBL/GenBank/DDBJ whole genome shotgun (WGS) entry which is preliminary data.</text>
</comment>
<dbReference type="EMBL" id="CAJVNV010000166">
    <property type="protein sequence ID" value="CAG8087304.1"/>
    <property type="molecule type" value="Genomic_DNA"/>
</dbReference>
<name>A0A9W4HQ22_PENNA</name>
<organism evidence="1 2">
    <name type="scientific">Penicillium nalgiovense</name>
    <dbReference type="NCBI Taxonomy" id="60175"/>
    <lineage>
        <taxon>Eukaryota</taxon>
        <taxon>Fungi</taxon>
        <taxon>Dikarya</taxon>
        <taxon>Ascomycota</taxon>
        <taxon>Pezizomycotina</taxon>
        <taxon>Eurotiomycetes</taxon>
        <taxon>Eurotiomycetidae</taxon>
        <taxon>Eurotiales</taxon>
        <taxon>Aspergillaceae</taxon>
        <taxon>Penicillium</taxon>
    </lineage>
</organism>
<sequence>MASIVGIDVSIFSDICQHSGGYVVVQLVACCIKEGLRRQSTTHNWSASRICQFRSHPSHLILILFSIGSLPRSYETTSPKLTPGEVLHTHKKMAYNLSIEVFGPGDSPTHRSHWGFMINKPGNLEFGDLLQVEIIDSDRLWYGFAPRYATKIIDKAAVGMCKIADLTSQQRHDAIRVIEKEPAPRDSIGRCQDWTFDALLSLEIEELVPSGTSAFWKGMIGRPAREVAAACGTQWTAFA</sequence>
<dbReference type="AlphaFoldDB" id="A0A9W4HQ22"/>
<dbReference type="OrthoDB" id="5271495at2759"/>
<dbReference type="Proteomes" id="UP001153461">
    <property type="component" value="Unassembled WGS sequence"/>
</dbReference>
<proteinExistence type="predicted"/>
<reference evidence="1" key="1">
    <citation type="submission" date="2021-07" db="EMBL/GenBank/DDBJ databases">
        <authorList>
            <person name="Branca A.L. A."/>
        </authorList>
    </citation>
    <scope>NUCLEOTIDE SEQUENCE</scope>
</reference>
<protein>
    <submittedName>
        <fullName evidence="1">Uncharacterized protein</fullName>
    </submittedName>
</protein>
<evidence type="ECO:0000313" key="2">
    <source>
        <dbReference type="Proteomes" id="UP001153461"/>
    </source>
</evidence>
<gene>
    <name evidence="1" type="ORF">PNAL_LOCUS4310</name>
</gene>